<organism evidence="2 3">
    <name type="scientific">Longimycelium tulufanense</name>
    <dbReference type="NCBI Taxonomy" id="907463"/>
    <lineage>
        <taxon>Bacteria</taxon>
        <taxon>Bacillati</taxon>
        <taxon>Actinomycetota</taxon>
        <taxon>Actinomycetes</taxon>
        <taxon>Pseudonocardiales</taxon>
        <taxon>Pseudonocardiaceae</taxon>
        <taxon>Longimycelium</taxon>
    </lineage>
</organism>
<evidence type="ECO:0000256" key="1">
    <source>
        <dbReference type="SAM" id="Phobius"/>
    </source>
</evidence>
<dbReference type="Proteomes" id="UP000637578">
    <property type="component" value="Unassembled WGS sequence"/>
</dbReference>
<name>A0A8J3CC20_9PSEU</name>
<evidence type="ECO:0000313" key="3">
    <source>
        <dbReference type="Proteomes" id="UP000637578"/>
    </source>
</evidence>
<keyword evidence="3" id="KW-1185">Reference proteome</keyword>
<gene>
    <name evidence="2" type="ORF">GCM10012275_05640</name>
</gene>
<feature type="transmembrane region" description="Helical" evidence="1">
    <location>
        <begin position="32"/>
        <end position="50"/>
    </location>
</feature>
<proteinExistence type="predicted"/>
<protein>
    <submittedName>
        <fullName evidence="2">Uncharacterized protein</fullName>
    </submittedName>
</protein>
<keyword evidence="1" id="KW-0812">Transmembrane</keyword>
<reference evidence="2" key="2">
    <citation type="submission" date="2020-09" db="EMBL/GenBank/DDBJ databases">
        <authorList>
            <person name="Sun Q."/>
            <person name="Zhou Y."/>
        </authorList>
    </citation>
    <scope>NUCLEOTIDE SEQUENCE</scope>
    <source>
        <strain evidence="2">CGMCC 4.5737</strain>
    </source>
</reference>
<evidence type="ECO:0000313" key="2">
    <source>
        <dbReference type="EMBL" id="GGM37492.1"/>
    </source>
</evidence>
<keyword evidence="1" id="KW-1133">Transmembrane helix</keyword>
<dbReference type="AlphaFoldDB" id="A0A8J3CC20"/>
<feature type="transmembrane region" description="Helical" evidence="1">
    <location>
        <begin position="6"/>
        <end position="25"/>
    </location>
</feature>
<keyword evidence="1" id="KW-0472">Membrane</keyword>
<comment type="caution">
    <text evidence="2">The sequence shown here is derived from an EMBL/GenBank/DDBJ whole genome shotgun (WGS) entry which is preliminary data.</text>
</comment>
<accession>A0A8J3CC20</accession>
<dbReference type="RefSeq" id="WP_189053548.1">
    <property type="nucleotide sequence ID" value="NZ_BMMK01000002.1"/>
</dbReference>
<dbReference type="EMBL" id="BMMK01000002">
    <property type="protein sequence ID" value="GGM37492.1"/>
    <property type="molecule type" value="Genomic_DNA"/>
</dbReference>
<sequence>MSNEWIWIGLIALAGFLLGGVYATWKAAKMFAVVLGVAAILAIAGAIAWMM</sequence>
<reference evidence="2" key="1">
    <citation type="journal article" date="2014" name="Int. J. Syst. Evol. Microbiol.">
        <title>Complete genome sequence of Corynebacterium casei LMG S-19264T (=DSM 44701T), isolated from a smear-ripened cheese.</title>
        <authorList>
            <consortium name="US DOE Joint Genome Institute (JGI-PGF)"/>
            <person name="Walter F."/>
            <person name="Albersmeier A."/>
            <person name="Kalinowski J."/>
            <person name="Ruckert C."/>
        </authorList>
    </citation>
    <scope>NUCLEOTIDE SEQUENCE</scope>
    <source>
        <strain evidence="2">CGMCC 4.5737</strain>
    </source>
</reference>